<evidence type="ECO:0000313" key="2">
    <source>
        <dbReference type="EMBL" id="MBK1839972.1"/>
    </source>
</evidence>
<evidence type="ECO:0000259" key="1">
    <source>
        <dbReference type="Pfam" id="PF12728"/>
    </source>
</evidence>
<dbReference type="InterPro" id="IPR010093">
    <property type="entry name" value="SinI_DNA-bd"/>
</dbReference>
<gene>
    <name evidence="2" type="ORF">JHL17_21430</name>
</gene>
<evidence type="ECO:0000313" key="3">
    <source>
        <dbReference type="Proteomes" id="UP000652760"/>
    </source>
</evidence>
<dbReference type="EMBL" id="JAENHM010000060">
    <property type="protein sequence ID" value="MBK1839972.1"/>
    <property type="molecule type" value="Genomic_DNA"/>
</dbReference>
<proteinExistence type="predicted"/>
<reference evidence="3" key="1">
    <citation type="submission" date="2021-01" db="EMBL/GenBank/DDBJ databases">
        <title>Genome public.</title>
        <authorList>
            <person name="Liu C."/>
            <person name="Sun Q."/>
        </authorList>
    </citation>
    <scope>NUCLEOTIDE SEQUENCE [LARGE SCALE GENOMIC DNA]</scope>
    <source>
        <strain evidence="3">YIM B02556</strain>
    </source>
</reference>
<protein>
    <submittedName>
        <fullName evidence="2">Helix-turn-helix domain-containing protein</fullName>
    </submittedName>
</protein>
<comment type="caution">
    <text evidence="2">The sequence shown here is derived from an EMBL/GenBank/DDBJ whole genome shotgun (WGS) entry which is preliminary data.</text>
</comment>
<dbReference type="RefSeq" id="WP_200196246.1">
    <property type="nucleotide sequence ID" value="NZ_JAENHM010000060.1"/>
</dbReference>
<dbReference type="Proteomes" id="UP000652760">
    <property type="component" value="Unassembled WGS sequence"/>
</dbReference>
<name>A0ABS1F9Q2_9PROT</name>
<feature type="domain" description="Helix-turn-helix" evidence="1">
    <location>
        <begin position="5"/>
        <end position="51"/>
    </location>
</feature>
<sequence length="79" mass="8834">MAKRFMTIAEFSTETGLPRPTVRNLVRYSKLRGTKIGRAWLIPADEVDRLAALADERIEVPAEQVDRLSSPAGEHIEAD</sequence>
<dbReference type="NCBIfam" id="TIGR01764">
    <property type="entry name" value="excise"/>
    <property type="match status" value="1"/>
</dbReference>
<organism evidence="2 3">
    <name type="scientific">Azospirillum endophyticum</name>
    <dbReference type="NCBI Taxonomy" id="2800326"/>
    <lineage>
        <taxon>Bacteria</taxon>
        <taxon>Pseudomonadati</taxon>
        <taxon>Pseudomonadota</taxon>
        <taxon>Alphaproteobacteria</taxon>
        <taxon>Rhodospirillales</taxon>
        <taxon>Azospirillaceae</taxon>
        <taxon>Azospirillum</taxon>
    </lineage>
</organism>
<dbReference type="Pfam" id="PF12728">
    <property type="entry name" value="HTH_17"/>
    <property type="match status" value="1"/>
</dbReference>
<accession>A0ABS1F9Q2</accession>
<dbReference type="InterPro" id="IPR041657">
    <property type="entry name" value="HTH_17"/>
</dbReference>
<keyword evidence="3" id="KW-1185">Reference proteome</keyword>